<protein>
    <submittedName>
        <fullName evidence="2">Uncharacterized protein</fullName>
    </submittedName>
</protein>
<evidence type="ECO:0000256" key="1">
    <source>
        <dbReference type="SAM" id="SignalP"/>
    </source>
</evidence>
<accession>A0A7S2TZK5</accession>
<dbReference type="AlphaFoldDB" id="A0A7S2TZK5"/>
<evidence type="ECO:0000313" key="2">
    <source>
        <dbReference type="EMBL" id="CAD9772791.1"/>
    </source>
</evidence>
<sequence length="138" mass="15421">MPGARTQQIHSFKMRITCMLSVLLEYAHVSVRTVTATQHTDITCMHVQQQLRSCGASSSPVVIRLYAHLFFVFLRMMRCKIKGIQACGQVSNGSDEEGCLRDVMLFAHVANAVDGGRLFAFNLSSLGKGHIYMFRVHT</sequence>
<name>A0A7S2TZK5_9EUKA</name>
<feature type="signal peptide" evidence="1">
    <location>
        <begin position="1"/>
        <end position="31"/>
    </location>
</feature>
<gene>
    <name evidence="2" type="ORF">LSP00402_LOCUS16781</name>
</gene>
<reference evidence="2" key="1">
    <citation type="submission" date="2021-01" db="EMBL/GenBank/DDBJ databases">
        <authorList>
            <person name="Corre E."/>
            <person name="Pelletier E."/>
            <person name="Niang G."/>
            <person name="Scheremetjew M."/>
            <person name="Finn R."/>
            <person name="Kale V."/>
            <person name="Holt S."/>
            <person name="Cochrane G."/>
            <person name="Meng A."/>
            <person name="Brown T."/>
            <person name="Cohen L."/>
        </authorList>
    </citation>
    <scope>NUCLEOTIDE SEQUENCE</scope>
    <source>
        <strain evidence="2">CCMP622</strain>
    </source>
</reference>
<organism evidence="2">
    <name type="scientific">Lotharella oceanica</name>
    <dbReference type="NCBI Taxonomy" id="641309"/>
    <lineage>
        <taxon>Eukaryota</taxon>
        <taxon>Sar</taxon>
        <taxon>Rhizaria</taxon>
        <taxon>Cercozoa</taxon>
        <taxon>Chlorarachniophyceae</taxon>
        <taxon>Lotharella</taxon>
    </lineage>
</organism>
<keyword evidence="1" id="KW-0732">Signal</keyword>
<dbReference type="EMBL" id="HBHP01027079">
    <property type="protein sequence ID" value="CAD9772791.1"/>
    <property type="molecule type" value="Transcribed_RNA"/>
</dbReference>
<proteinExistence type="predicted"/>
<feature type="chain" id="PRO_5031459806" evidence="1">
    <location>
        <begin position="32"/>
        <end position="138"/>
    </location>
</feature>